<organism evidence="2 3">
    <name type="scientific">Frankliniella fusca</name>
    <dbReference type="NCBI Taxonomy" id="407009"/>
    <lineage>
        <taxon>Eukaryota</taxon>
        <taxon>Metazoa</taxon>
        <taxon>Ecdysozoa</taxon>
        <taxon>Arthropoda</taxon>
        <taxon>Hexapoda</taxon>
        <taxon>Insecta</taxon>
        <taxon>Pterygota</taxon>
        <taxon>Neoptera</taxon>
        <taxon>Paraneoptera</taxon>
        <taxon>Thysanoptera</taxon>
        <taxon>Terebrantia</taxon>
        <taxon>Thripoidea</taxon>
        <taxon>Thripidae</taxon>
        <taxon>Frankliniella</taxon>
    </lineage>
</organism>
<proteinExistence type="predicted"/>
<evidence type="ECO:0000256" key="1">
    <source>
        <dbReference type="SAM" id="MobiDB-lite"/>
    </source>
</evidence>
<comment type="caution">
    <text evidence="2">The sequence shown here is derived from an EMBL/GenBank/DDBJ whole genome shotgun (WGS) entry which is preliminary data.</text>
</comment>
<feature type="compositionally biased region" description="Basic and acidic residues" evidence="1">
    <location>
        <begin position="243"/>
        <end position="254"/>
    </location>
</feature>
<feature type="compositionally biased region" description="Basic and acidic residues" evidence="1">
    <location>
        <begin position="188"/>
        <end position="205"/>
    </location>
</feature>
<name>A0AAE1LTF5_9NEOP</name>
<sequence>MAAILARVLEDMDNIPGRRVAKMVSTPLQPESEPLEDPDEPAAAPTGAQGEAADLLAPRREKRAAGAIETTTAALEDERDATEESVEEDHDVALTESKPEKGGQDIGKELGVRRRRRDASPASAGGAVRLRRDLMEDVRNATERFMQRGREMFMKAKEAFEQAMKKAQEAAKGRSGGGAGPAAPSAPPEKKPEKPSDNKPEKPSEIPDEPEEDLSDDAEETKPTSRRRRSLPDSDATGIFGKFKTEVRLTESIA</sequence>
<feature type="compositionally biased region" description="Basic and acidic residues" evidence="1">
    <location>
        <begin position="91"/>
        <end position="112"/>
    </location>
</feature>
<keyword evidence="3" id="KW-1185">Reference proteome</keyword>
<protein>
    <submittedName>
        <fullName evidence="2">UPF0178 protein</fullName>
    </submittedName>
</protein>
<dbReference type="EMBL" id="JAHWGI010001425">
    <property type="protein sequence ID" value="KAK3931428.1"/>
    <property type="molecule type" value="Genomic_DNA"/>
</dbReference>
<dbReference type="Proteomes" id="UP001219518">
    <property type="component" value="Unassembled WGS sequence"/>
</dbReference>
<feature type="region of interest" description="Disordered" evidence="1">
    <location>
        <begin position="157"/>
        <end position="254"/>
    </location>
</feature>
<accession>A0AAE1LTF5</accession>
<evidence type="ECO:0000313" key="2">
    <source>
        <dbReference type="EMBL" id="KAK3931428.1"/>
    </source>
</evidence>
<feature type="compositionally biased region" description="Basic and acidic residues" evidence="1">
    <location>
        <begin position="157"/>
        <end position="172"/>
    </location>
</feature>
<feature type="region of interest" description="Disordered" evidence="1">
    <location>
        <begin position="11"/>
        <end position="132"/>
    </location>
</feature>
<feature type="compositionally biased region" description="Acidic residues" evidence="1">
    <location>
        <begin position="75"/>
        <end position="90"/>
    </location>
</feature>
<reference evidence="2" key="1">
    <citation type="submission" date="2021-07" db="EMBL/GenBank/DDBJ databases">
        <authorList>
            <person name="Catto M.A."/>
            <person name="Jacobson A."/>
            <person name="Kennedy G."/>
            <person name="Labadie P."/>
            <person name="Hunt B.G."/>
            <person name="Srinivasan R."/>
        </authorList>
    </citation>
    <scope>NUCLEOTIDE SEQUENCE</scope>
    <source>
        <strain evidence="2">PL_HMW_Pooled</strain>
        <tissue evidence="2">Head</tissue>
    </source>
</reference>
<reference evidence="2" key="2">
    <citation type="journal article" date="2023" name="BMC Genomics">
        <title>Pest status, molecular evolution, and epigenetic factors derived from the genome assembly of Frankliniella fusca, a thysanopteran phytovirus vector.</title>
        <authorList>
            <person name="Catto M.A."/>
            <person name="Labadie P.E."/>
            <person name="Jacobson A.L."/>
            <person name="Kennedy G.G."/>
            <person name="Srinivasan R."/>
            <person name="Hunt B.G."/>
        </authorList>
    </citation>
    <scope>NUCLEOTIDE SEQUENCE</scope>
    <source>
        <strain evidence="2">PL_HMW_Pooled</strain>
    </source>
</reference>
<dbReference type="AlphaFoldDB" id="A0AAE1LTF5"/>
<gene>
    <name evidence="2" type="ORF">KUF71_025947</name>
</gene>
<feature type="compositionally biased region" description="Low complexity" evidence="1">
    <location>
        <begin position="41"/>
        <end position="53"/>
    </location>
</feature>
<feature type="compositionally biased region" description="Acidic residues" evidence="1">
    <location>
        <begin position="206"/>
        <end position="219"/>
    </location>
</feature>
<evidence type="ECO:0000313" key="3">
    <source>
        <dbReference type="Proteomes" id="UP001219518"/>
    </source>
</evidence>